<evidence type="ECO:0000313" key="2">
    <source>
        <dbReference type="Proteomes" id="UP000595437"/>
    </source>
</evidence>
<name>A0A7T8KCE3_CALRO</name>
<accession>A0A7T8KCE3</accession>
<keyword evidence="2" id="KW-1185">Reference proteome</keyword>
<protein>
    <submittedName>
        <fullName evidence="1">Uncharacterized protein</fullName>
    </submittedName>
</protein>
<evidence type="ECO:0000313" key="1">
    <source>
        <dbReference type="EMBL" id="QQP53309.1"/>
    </source>
</evidence>
<reference evidence="2" key="1">
    <citation type="submission" date="2021-01" db="EMBL/GenBank/DDBJ databases">
        <title>Caligus Genome Assembly.</title>
        <authorList>
            <person name="Gallardo-Escarate C."/>
        </authorList>
    </citation>
    <scope>NUCLEOTIDE SEQUENCE [LARGE SCALE GENOMIC DNA]</scope>
</reference>
<organism evidence="1 2">
    <name type="scientific">Caligus rogercresseyi</name>
    <name type="common">Sea louse</name>
    <dbReference type="NCBI Taxonomy" id="217165"/>
    <lineage>
        <taxon>Eukaryota</taxon>
        <taxon>Metazoa</taxon>
        <taxon>Ecdysozoa</taxon>
        <taxon>Arthropoda</taxon>
        <taxon>Crustacea</taxon>
        <taxon>Multicrustacea</taxon>
        <taxon>Hexanauplia</taxon>
        <taxon>Copepoda</taxon>
        <taxon>Siphonostomatoida</taxon>
        <taxon>Caligidae</taxon>
        <taxon>Caligus</taxon>
    </lineage>
</organism>
<dbReference type="Proteomes" id="UP000595437">
    <property type="component" value="Chromosome 4"/>
</dbReference>
<dbReference type="EMBL" id="CP045893">
    <property type="protein sequence ID" value="QQP53309.1"/>
    <property type="molecule type" value="Genomic_DNA"/>
</dbReference>
<sequence>MGRRNPLGRLHGTLGCWMGRRIFYVTFAKPSEAGWAEGILWNTLMDVFKEWEDTFQKSIL</sequence>
<proteinExistence type="predicted"/>
<gene>
    <name evidence="1" type="ORF">FKW44_005748</name>
</gene>
<dbReference type="AlphaFoldDB" id="A0A7T8KCE3"/>